<dbReference type="PANTHER" id="PTHR28207:SF1">
    <property type="entry name" value="ATP SYNTHASE SUBUNIT H, MITOCHONDRIAL"/>
    <property type="match status" value="1"/>
</dbReference>
<dbReference type="EMBL" id="JBFCZG010000001">
    <property type="protein sequence ID" value="KAL3427822.1"/>
    <property type="molecule type" value="Genomic_DNA"/>
</dbReference>
<sequence>MLAQTLRASRSSIARVARQQMITKRTFIAPTAIRQADLVQDLYVRELKAYKIPAVKPSDAEGNVQIFSAPKAPTSPEEADIANELKAYEASAVDIEGQAEGEAAEAESSWFEEEPEEDAHH</sequence>
<dbReference type="Proteomes" id="UP001629113">
    <property type="component" value="Unassembled WGS sequence"/>
</dbReference>
<evidence type="ECO:0000313" key="2">
    <source>
        <dbReference type="EMBL" id="KAL3427822.1"/>
    </source>
</evidence>
<dbReference type="Pfam" id="PF10775">
    <property type="entry name" value="ATP_sub_h"/>
    <property type="match status" value="1"/>
</dbReference>
<keyword evidence="3" id="KW-1185">Reference proteome</keyword>
<feature type="region of interest" description="Disordered" evidence="1">
    <location>
        <begin position="96"/>
        <end position="121"/>
    </location>
</feature>
<reference evidence="2 3" key="1">
    <citation type="submission" date="2024-06" db="EMBL/GenBank/DDBJ databases">
        <title>Complete genome of Phlyctema vagabunda strain 19-DSS-EL-015.</title>
        <authorList>
            <person name="Fiorenzani C."/>
        </authorList>
    </citation>
    <scope>NUCLEOTIDE SEQUENCE [LARGE SCALE GENOMIC DNA]</scope>
    <source>
        <strain evidence="2 3">19-DSS-EL-015</strain>
    </source>
</reference>
<dbReference type="PANTHER" id="PTHR28207">
    <property type="entry name" value="ATP SYNTHASE SUBUNIT H, MITOCHONDRIAL"/>
    <property type="match status" value="1"/>
</dbReference>
<evidence type="ECO:0000313" key="3">
    <source>
        <dbReference type="Proteomes" id="UP001629113"/>
    </source>
</evidence>
<comment type="caution">
    <text evidence="2">The sequence shown here is derived from an EMBL/GenBank/DDBJ whole genome shotgun (WGS) entry which is preliminary data.</text>
</comment>
<dbReference type="InterPro" id="IPR019711">
    <property type="entry name" value="ATP_synth_F0_suH"/>
</dbReference>
<evidence type="ECO:0000256" key="1">
    <source>
        <dbReference type="SAM" id="MobiDB-lite"/>
    </source>
</evidence>
<proteinExistence type="predicted"/>
<protein>
    <submittedName>
        <fullName evidence="2">Mitochondrial f1f0 atp synthase subunit atp14</fullName>
    </submittedName>
</protein>
<name>A0ABR4PXE2_9HELO</name>
<feature type="compositionally biased region" description="Acidic residues" evidence="1">
    <location>
        <begin position="97"/>
        <end position="121"/>
    </location>
</feature>
<organism evidence="2 3">
    <name type="scientific">Phlyctema vagabunda</name>
    <dbReference type="NCBI Taxonomy" id="108571"/>
    <lineage>
        <taxon>Eukaryota</taxon>
        <taxon>Fungi</taxon>
        <taxon>Dikarya</taxon>
        <taxon>Ascomycota</taxon>
        <taxon>Pezizomycotina</taxon>
        <taxon>Leotiomycetes</taxon>
        <taxon>Helotiales</taxon>
        <taxon>Dermateaceae</taxon>
        <taxon>Phlyctema</taxon>
    </lineage>
</organism>
<gene>
    <name evidence="2" type="ORF">PVAG01_01331</name>
</gene>
<accession>A0ABR4PXE2</accession>